<evidence type="ECO:0000313" key="2">
    <source>
        <dbReference type="EMBL" id="CEK69106.1"/>
    </source>
</evidence>
<evidence type="ECO:0000256" key="1">
    <source>
        <dbReference type="SAM" id="MobiDB-lite"/>
    </source>
</evidence>
<dbReference type="EMBL" id="HACG01022241">
    <property type="protein sequence ID" value="CEK69106.1"/>
    <property type="molecule type" value="Transcribed_RNA"/>
</dbReference>
<protein>
    <submittedName>
        <fullName evidence="2">Uncharacterized protein</fullName>
    </submittedName>
</protein>
<feature type="compositionally biased region" description="Basic and acidic residues" evidence="1">
    <location>
        <begin position="1"/>
        <end position="48"/>
    </location>
</feature>
<name>A0A0B6ZML2_9EUPU</name>
<accession>A0A0B6ZML2</accession>
<feature type="compositionally biased region" description="Basic residues" evidence="1">
    <location>
        <begin position="87"/>
        <end position="105"/>
    </location>
</feature>
<gene>
    <name evidence="2" type="primary">ORF68935</name>
</gene>
<reference evidence="2" key="1">
    <citation type="submission" date="2014-12" db="EMBL/GenBank/DDBJ databases">
        <title>Insight into the proteome of Arion vulgaris.</title>
        <authorList>
            <person name="Aradska J."/>
            <person name="Bulat T."/>
            <person name="Smidak R."/>
            <person name="Sarate P."/>
            <person name="Gangsoo J."/>
            <person name="Sialana F."/>
            <person name="Bilban M."/>
            <person name="Lubec G."/>
        </authorList>
    </citation>
    <scope>NUCLEOTIDE SEQUENCE</scope>
    <source>
        <tissue evidence="2">Skin</tissue>
    </source>
</reference>
<sequence>MDRDANQRRRSGNYEDKKRVKRTETSCRKESTDMKHIHRNDNTAEITHRKGLKTQYDSNKIENRKYHKIDHHPAQSSDDSGGDKQEKRMKKKKHGKHLKNKYSPE</sequence>
<feature type="region of interest" description="Disordered" evidence="1">
    <location>
        <begin position="1"/>
        <end position="105"/>
    </location>
</feature>
<proteinExistence type="predicted"/>
<dbReference type="AlphaFoldDB" id="A0A0B6ZML2"/>
<organism evidence="2">
    <name type="scientific">Arion vulgaris</name>
    <dbReference type="NCBI Taxonomy" id="1028688"/>
    <lineage>
        <taxon>Eukaryota</taxon>
        <taxon>Metazoa</taxon>
        <taxon>Spiralia</taxon>
        <taxon>Lophotrochozoa</taxon>
        <taxon>Mollusca</taxon>
        <taxon>Gastropoda</taxon>
        <taxon>Heterobranchia</taxon>
        <taxon>Euthyneura</taxon>
        <taxon>Panpulmonata</taxon>
        <taxon>Eupulmonata</taxon>
        <taxon>Stylommatophora</taxon>
        <taxon>Helicina</taxon>
        <taxon>Arionoidea</taxon>
        <taxon>Arionidae</taxon>
        <taxon>Arion</taxon>
    </lineage>
</organism>